<keyword evidence="2" id="KW-1185">Reference proteome</keyword>
<organism evidence="1 2">
    <name type="scientific">Cymbomonas tetramitiformis</name>
    <dbReference type="NCBI Taxonomy" id="36881"/>
    <lineage>
        <taxon>Eukaryota</taxon>
        <taxon>Viridiplantae</taxon>
        <taxon>Chlorophyta</taxon>
        <taxon>Pyramimonadophyceae</taxon>
        <taxon>Pyramimonadales</taxon>
        <taxon>Pyramimonadaceae</taxon>
        <taxon>Cymbomonas</taxon>
    </lineage>
</organism>
<dbReference type="AlphaFoldDB" id="A0AAE0H4D8"/>
<reference evidence="1 2" key="1">
    <citation type="journal article" date="2015" name="Genome Biol. Evol.">
        <title>Comparative Genomics of a Bacterivorous Green Alga Reveals Evolutionary Causalities and Consequences of Phago-Mixotrophic Mode of Nutrition.</title>
        <authorList>
            <person name="Burns J.A."/>
            <person name="Paasch A."/>
            <person name="Narechania A."/>
            <person name="Kim E."/>
        </authorList>
    </citation>
    <scope>NUCLEOTIDE SEQUENCE [LARGE SCALE GENOMIC DNA]</scope>
    <source>
        <strain evidence="1 2">PLY_AMNH</strain>
    </source>
</reference>
<name>A0AAE0H4D8_9CHLO</name>
<sequence length="389" mass="42356">MTTTSRLRGRCTSEEAKDIVNGIYAKGRHRKWAKAIRQHQLDEHFFDDNTEVSKLAKRAATRKAQIWESLEHVFYAAVKVKYPRLQDLQAVSIAELSDLVARGSSTRFIYVSREQYTGGTPGTAAAVGVPGDGKSDRDDILLGARLPARLDKIEAFIKSQRMGGDGGKFHAWADCPLGGKRHPAGSAAAYCQPVEDCSIAHRRYCTPWHCARFISLPPTMGQQHSRLRWSSIARQRWWRTGLRRVESTCPAYGFAVAESDDSEDNEMDVHEKVRQLRQQIGEVACVSDEVVEPPRVSPRHGGGTHPQAHAPPFGRVCDSAAIVGGGSAGALCEAVIYPPTEEFPGGVALQPVRRASVQALGPSMAPAFFAGGAIYGLDGGIGRAGAERR</sequence>
<evidence type="ECO:0000313" key="2">
    <source>
        <dbReference type="Proteomes" id="UP001190700"/>
    </source>
</evidence>
<accession>A0AAE0H4D8</accession>
<dbReference type="EMBL" id="LGRX02000048">
    <property type="protein sequence ID" value="KAK3289702.1"/>
    <property type="molecule type" value="Genomic_DNA"/>
</dbReference>
<gene>
    <name evidence="1" type="ORF">CYMTET_2831</name>
</gene>
<evidence type="ECO:0000313" key="1">
    <source>
        <dbReference type="EMBL" id="KAK3289702.1"/>
    </source>
</evidence>
<dbReference type="Proteomes" id="UP001190700">
    <property type="component" value="Unassembled WGS sequence"/>
</dbReference>
<comment type="caution">
    <text evidence="1">The sequence shown here is derived from an EMBL/GenBank/DDBJ whole genome shotgun (WGS) entry which is preliminary data.</text>
</comment>
<proteinExistence type="predicted"/>
<protein>
    <submittedName>
        <fullName evidence="1">Uncharacterized protein</fullName>
    </submittedName>
</protein>